<dbReference type="SUPFAM" id="SSF52540">
    <property type="entry name" value="P-loop containing nucleoside triphosphate hydrolases"/>
    <property type="match status" value="1"/>
</dbReference>
<proteinExistence type="predicted"/>
<dbReference type="NCBIfam" id="TIGR04381">
    <property type="entry name" value="HTH_TypR"/>
    <property type="match status" value="1"/>
</dbReference>
<keyword evidence="10" id="KW-0804">Transcription</keyword>
<dbReference type="PANTHER" id="PTHR32071:SF3">
    <property type="entry name" value="HTH-TYPE TRANSCRIPTIONAL REGULATORY PROTEIN TYRR"/>
    <property type="match status" value="1"/>
</dbReference>
<dbReference type="InterPro" id="IPR058031">
    <property type="entry name" value="AAA_lid_NorR"/>
</dbReference>
<keyword evidence="9" id="KW-0010">Activator</keyword>
<dbReference type="SUPFAM" id="SSF55021">
    <property type="entry name" value="ACT-like"/>
    <property type="match status" value="1"/>
</dbReference>
<dbReference type="PROSITE" id="PS00676">
    <property type="entry name" value="SIGMA54_INTERACT_2"/>
    <property type="match status" value="1"/>
</dbReference>
<dbReference type="InterPro" id="IPR002078">
    <property type="entry name" value="Sigma_54_int"/>
</dbReference>
<evidence type="ECO:0000256" key="8">
    <source>
        <dbReference type="ARBA" id="ARBA00023125"/>
    </source>
</evidence>
<dbReference type="GO" id="GO:0003677">
    <property type="term" value="F:DNA binding"/>
    <property type="evidence" value="ECO:0007669"/>
    <property type="project" value="UniProtKB-KW"/>
</dbReference>
<dbReference type="InterPro" id="IPR013767">
    <property type="entry name" value="PAS_fold"/>
</dbReference>
<dbReference type="Pfam" id="PF00989">
    <property type="entry name" value="PAS"/>
    <property type="match status" value="1"/>
</dbReference>
<protein>
    <recommendedName>
        <fullName evidence="11">HTH-type transcriptional regulatory protein TyrR</fullName>
    </recommendedName>
</protein>
<keyword evidence="6" id="KW-0067">ATP-binding</keyword>
<evidence type="ECO:0000259" key="13">
    <source>
        <dbReference type="PROSITE" id="PS50112"/>
    </source>
</evidence>
<evidence type="ECO:0000256" key="3">
    <source>
        <dbReference type="ARBA" id="ARBA00022491"/>
    </source>
</evidence>
<evidence type="ECO:0000256" key="2">
    <source>
        <dbReference type="ARBA" id="ARBA00022490"/>
    </source>
</evidence>
<keyword evidence="8" id="KW-0238">DNA-binding</keyword>
<evidence type="ECO:0000259" key="14">
    <source>
        <dbReference type="PROSITE" id="PS51671"/>
    </source>
</evidence>
<dbReference type="KEGG" id="salh:HMF8227_00844"/>
<dbReference type="PROSITE" id="PS00688">
    <property type="entry name" value="SIGMA54_INTERACT_3"/>
    <property type="match status" value="1"/>
</dbReference>
<reference evidence="15 16" key="1">
    <citation type="submission" date="2018-05" db="EMBL/GenBank/DDBJ databases">
        <title>Salinimonas sp. HMF8227 Genome sequencing and assembly.</title>
        <authorList>
            <person name="Kang H."/>
            <person name="Kang J."/>
            <person name="Cha I."/>
            <person name="Kim H."/>
            <person name="Joh K."/>
        </authorList>
    </citation>
    <scope>NUCLEOTIDE SEQUENCE [LARGE SCALE GENOMIC DNA]</scope>
    <source>
        <strain evidence="15 16">HMF8227</strain>
    </source>
</reference>
<dbReference type="Gene3D" id="3.40.50.300">
    <property type="entry name" value="P-loop containing nucleotide triphosphate hydrolases"/>
    <property type="match status" value="1"/>
</dbReference>
<organism evidence="15 16">
    <name type="scientific">Saliniradius amylolyticus</name>
    <dbReference type="NCBI Taxonomy" id="2183582"/>
    <lineage>
        <taxon>Bacteria</taxon>
        <taxon>Pseudomonadati</taxon>
        <taxon>Pseudomonadota</taxon>
        <taxon>Gammaproteobacteria</taxon>
        <taxon>Alteromonadales</taxon>
        <taxon>Alteromonadaceae</taxon>
        <taxon>Saliniradius</taxon>
    </lineage>
</organism>
<keyword evidence="3" id="KW-0678">Repressor</keyword>
<dbReference type="AlphaFoldDB" id="A0A2S2E169"/>
<dbReference type="Gene3D" id="1.10.10.60">
    <property type="entry name" value="Homeodomain-like"/>
    <property type="match status" value="1"/>
</dbReference>
<dbReference type="Gene3D" id="3.30.70.260">
    <property type="match status" value="1"/>
</dbReference>
<evidence type="ECO:0000256" key="7">
    <source>
        <dbReference type="ARBA" id="ARBA00023015"/>
    </source>
</evidence>
<dbReference type="SMART" id="SM00382">
    <property type="entry name" value="AAA"/>
    <property type="match status" value="1"/>
</dbReference>
<keyword evidence="5" id="KW-0058">Aromatic hydrocarbons catabolism</keyword>
<feature type="domain" description="Sigma-54 factor interaction" evidence="12">
    <location>
        <begin position="206"/>
        <end position="434"/>
    </location>
</feature>
<dbReference type="InterPro" id="IPR027417">
    <property type="entry name" value="P-loop_NTPase"/>
</dbReference>
<keyword evidence="7" id="KW-0805">Transcription regulation</keyword>
<dbReference type="OrthoDB" id="9804019at2"/>
<feature type="domain" description="ACT" evidence="14">
    <location>
        <begin position="2"/>
        <end position="72"/>
    </location>
</feature>
<evidence type="ECO:0000256" key="9">
    <source>
        <dbReference type="ARBA" id="ARBA00023159"/>
    </source>
</evidence>
<gene>
    <name evidence="15" type="ORF">HMF8227_00844</name>
</gene>
<dbReference type="PROSITE" id="PS00675">
    <property type="entry name" value="SIGMA54_INTERACT_1"/>
    <property type="match status" value="1"/>
</dbReference>
<dbReference type="NCBIfam" id="NF008085">
    <property type="entry name" value="PRK10820.1"/>
    <property type="match status" value="1"/>
</dbReference>
<dbReference type="GO" id="GO:0006355">
    <property type="term" value="P:regulation of DNA-templated transcription"/>
    <property type="evidence" value="ECO:0007669"/>
    <property type="project" value="InterPro"/>
</dbReference>
<evidence type="ECO:0000256" key="6">
    <source>
        <dbReference type="ARBA" id="ARBA00022840"/>
    </source>
</evidence>
<keyword evidence="2" id="KW-0963">Cytoplasm</keyword>
<evidence type="ECO:0000313" key="15">
    <source>
        <dbReference type="EMBL" id="AWL11339.1"/>
    </source>
</evidence>
<dbReference type="SUPFAM" id="SSF46689">
    <property type="entry name" value="Homeodomain-like"/>
    <property type="match status" value="1"/>
</dbReference>
<dbReference type="Pfam" id="PF18024">
    <property type="entry name" value="HTH_50"/>
    <property type="match status" value="1"/>
</dbReference>
<dbReference type="SUPFAM" id="SSF55785">
    <property type="entry name" value="PYP-like sensor domain (PAS domain)"/>
    <property type="match status" value="1"/>
</dbReference>
<evidence type="ECO:0000313" key="16">
    <source>
        <dbReference type="Proteomes" id="UP000245728"/>
    </source>
</evidence>
<dbReference type="InterPro" id="IPR025662">
    <property type="entry name" value="Sigma_54_int_dom_ATP-bd_1"/>
</dbReference>
<dbReference type="EMBL" id="CP029347">
    <property type="protein sequence ID" value="AWL11339.1"/>
    <property type="molecule type" value="Genomic_DNA"/>
</dbReference>
<accession>A0A2S2E169</accession>
<evidence type="ECO:0000256" key="10">
    <source>
        <dbReference type="ARBA" id="ARBA00023163"/>
    </source>
</evidence>
<dbReference type="Gene3D" id="1.10.8.60">
    <property type="match status" value="1"/>
</dbReference>
<dbReference type="Pfam" id="PF25601">
    <property type="entry name" value="AAA_lid_14"/>
    <property type="match status" value="1"/>
</dbReference>
<feature type="domain" description="PAS" evidence="13">
    <location>
        <begin position="78"/>
        <end position="130"/>
    </location>
</feature>
<dbReference type="CDD" id="cd00130">
    <property type="entry name" value="PAS"/>
    <property type="match status" value="1"/>
</dbReference>
<dbReference type="GO" id="GO:0005524">
    <property type="term" value="F:ATP binding"/>
    <property type="evidence" value="ECO:0007669"/>
    <property type="project" value="UniProtKB-KW"/>
</dbReference>
<sequence length="518" mass="58696">MRLEISCQDRLGITQDVLDILVEYEIDLRGIEIVTGGKIYLHFPNIDFEDFQHLMPRIRRIPGIDDVKTTPFMPGEREQHQLRALLRTLPDPVFSIDTRGNIVVANEAVVNSLESSYDEIVDQDIEQFIQGFNFHRWLEGDEVLAQTHKVKFIEQDYLVDLLPIDVPDTEGVSILAGAVVVLKSEHRLGQQMNALIQPTTHSFARLQTSSPSMKRVVREAQKMAELDAPLLICGETGTGKEQLARACHEGSRRAENEFVVLNCASIPDDMVELELFGCASGAYGNNEARSGLLEQAENGTLLLDEVGSMSPHLQSKLLRFLQDGSFRRVGGDKEVTVNLRIISVTQSDLSQLVQEEKFREDLYYRLNVLTLTMPPLRQRKQDIIGLTESFMQLHSRQLGRKAPKLNRSAVELLQSYPWPGNVRQLENAIYRALTLLEKSELSKDDIELPGTTGSKTYFPEEIKGTLDQEVKRFERDLLRQLYPSYPSTRQLAKKLGLSHTAIANKLREYGINKKTVKI</sequence>
<dbReference type="Proteomes" id="UP000245728">
    <property type="component" value="Chromosome"/>
</dbReference>
<evidence type="ECO:0000256" key="5">
    <source>
        <dbReference type="ARBA" id="ARBA00022797"/>
    </source>
</evidence>
<keyword evidence="16" id="KW-1185">Reference proteome</keyword>
<dbReference type="PROSITE" id="PS50045">
    <property type="entry name" value="SIGMA54_INTERACT_4"/>
    <property type="match status" value="1"/>
</dbReference>
<dbReference type="InterPro" id="IPR003593">
    <property type="entry name" value="AAA+_ATPase"/>
</dbReference>
<dbReference type="GO" id="GO:0005737">
    <property type="term" value="C:cytoplasm"/>
    <property type="evidence" value="ECO:0007669"/>
    <property type="project" value="UniProtKB-SubCell"/>
</dbReference>
<dbReference type="InterPro" id="IPR035965">
    <property type="entry name" value="PAS-like_dom_sf"/>
</dbReference>
<dbReference type="InterPro" id="IPR045865">
    <property type="entry name" value="ACT-like_dom_sf"/>
</dbReference>
<dbReference type="Pfam" id="PF00158">
    <property type="entry name" value="Sigma54_activat"/>
    <property type="match status" value="1"/>
</dbReference>
<dbReference type="InterPro" id="IPR002912">
    <property type="entry name" value="ACT_dom"/>
</dbReference>
<dbReference type="CDD" id="cd00009">
    <property type="entry name" value="AAA"/>
    <property type="match status" value="1"/>
</dbReference>
<dbReference type="SMART" id="SM00091">
    <property type="entry name" value="PAS"/>
    <property type="match status" value="1"/>
</dbReference>
<evidence type="ECO:0000256" key="11">
    <source>
        <dbReference type="ARBA" id="ARBA00029500"/>
    </source>
</evidence>
<dbReference type="Gene3D" id="3.30.450.20">
    <property type="entry name" value="PAS domain"/>
    <property type="match status" value="1"/>
</dbReference>
<dbReference type="PROSITE" id="PS50112">
    <property type="entry name" value="PAS"/>
    <property type="match status" value="1"/>
</dbReference>
<dbReference type="InterPro" id="IPR000014">
    <property type="entry name" value="PAS"/>
</dbReference>
<evidence type="ECO:0000256" key="4">
    <source>
        <dbReference type="ARBA" id="ARBA00022741"/>
    </source>
</evidence>
<dbReference type="InterPro" id="IPR009057">
    <property type="entry name" value="Homeodomain-like_sf"/>
</dbReference>
<dbReference type="InterPro" id="IPR025943">
    <property type="entry name" value="Sigma_54_int_dom_ATP-bd_2"/>
</dbReference>
<keyword evidence="4" id="KW-0547">Nucleotide-binding</keyword>
<evidence type="ECO:0000259" key="12">
    <source>
        <dbReference type="PROSITE" id="PS50045"/>
    </source>
</evidence>
<evidence type="ECO:0000256" key="1">
    <source>
        <dbReference type="ARBA" id="ARBA00004496"/>
    </source>
</evidence>
<dbReference type="InterPro" id="IPR030828">
    <property type="entry name" value="HTH_TyrR"/>
</dbReference>
<name>A0A2S2E169_9ALTE</name>
<dbReference type="RefSeq" id="WP_109338997.1">
    <property type="nucleotide sequence ID" value="NZ_CP029347.1"/>
</dbReference>
<dbReference type="CDD" id="cd04877">
    <property type="entry name" value="ACT_TyrR"/>
    <property type="match status" value="1"/>
</dbReference>
<comment type="subcellular location">
    <subcellularLocation>
        <location evidence="1">Cytoplasm</location>
    </subcellularLocation>
</comment>
<dbReference type="FunFam" id="3.40.50.300:FF:000006">
    <property type="entry name" value="DNA-binding transcriptional regulator NtrC"/>
    <property type="match status" value="1"/>
</dbReference>
<dbReference type="InterPro" id="IPR025944">
    <property type="entry name" value="Sigma_54_int_dom_CS"/>
</dbReference>
<dbReference type="PROSITE" id="PS51671">
    <property type="entry name" value="ACT"/>
    <property type="match status" value="1"/>
</dbReference>
<dbReference type="PANTHER" id="PTHR32071">
    <property type="entry name" value="TRANSCRIPTIONAL REGULATORY PROTEIN"/>
    <property type="match status" value="1"/>
</dbReference>